<keyword evidence="5" id="KW-1133">Transmembrane helix</keyword>
<dbReference type="InterPro" id="IPR036458">
    <property type="entry name" value="Na:dicarbo_symporter_sf"/>
</dbReference>
<evidence type="ECO:0000256" key="6">
    <source>
        <dbReference type="ARBA" id="ARBA00023136"/>
    </source>
</evidence>
<dbReference type="Pfam" id="PF00375">
    <property type="entry name" value="SDF"/>
    <property type="match status" value="1"/>
</dbReference>
<keyword evidence="6" id="KW-0472">Membrane</keyword>
<evidence type="ECO:0000256" key="7">
    <source>
        <dbReference type="RuleBase" id="RU361216"/>
    </source>
</evidence>
<dbReference type="GO" id="GO:0015501">
    <property type="term" value="F:glutamate:sodium symporter activity"/>
    <property type="evidence" value="ECO:0007669"/>
    <property type="project" value="TreeGrafter"/>
</dbReference>
<dbReference type="Gene3D" id="1.10.3860.10">
    <property type="entry name" value="Sodium:dicarboxylate symporter"/>
    <property type="match status" value="1"/>
</dbReference>
<keyword evidence="4" id="KW-0812">Transmembrane</keyword>
<evidence type="ECO:0000256" key="1">
    <source>
        <dbReference type="ARBA" id="ARBA00004141"/>
    </source>
</evidence>
<sequence>MLQVLTAVRLPVKDASLIVAVERLLDRVRTSVNVLGDAFDAGIVYHHVREDLIVHNRLHPMQNWIRCMDTAIDNNKKSAEIRARSGI</sequence>
<dbReference type="GO" id="GO:0005313">
    <property type="term" value="F:L-glutamate transmembrane transporter activity"/>
    <property type="evidence" value="ECO:0007669"/>
    <property type="project" value="TreeGrafter"/>
</dbReference>
<keyword evidence="7" id="KW-0769">Symport</keyword>
<keyword evidence="9" id="KW-1185">Reference proteome</keyword>
<dbReference type="PANTHER" id="PTHR11958:SF110">
    <property type="entry name" value="EXCITATORY AMINO ACID TRANSPORTER"/>
    <property type="match status" value="1"/>
</dbReference>
<comment type="similarity">
    <text evidence="2 7">Belongs to the dicarboxylate/amino acid:cation symporter (DAACS) (TC 2.A.23) family.</text>
</comment>
<accession>A0AAD5N957</accession>
<reference evidence="8" key="1">
    <citation type="submission" date="2021-06" db="EMBL/GenBank/DDBJ databases">
        <title>Parelaphostrongylus tenuis whole genome reference sequence.</title>
        <authorList>
            <person name="Garwood T.J."/>
            <person name="Larsen P.A."/>
            <person name="Fountain-Jones N.M."/>
            <person name="Garbe J.R."/>
            <person name="Macchietto M.G."/>
            <person name="Kania S.A."/>
            <person name="Gerhold R.W."/>
            <person name="Richards J.E."/>
            <person name="Wolf T.M."/>
        </authorList>
    </citation>
    <scope>NUCLEOTIDE SEQUENCE</scope>
    <source>
        <strain evidence="8">MNPRO001-30</strain>
        <tissue evidence="8">Meninges</tissue>
    </source>
</reference>
<comment type="subcellular location">
    <subcellularLocation>
        <location evidence="1 7">Membrane</location>
        <topology evidence="1 7">Multi-pass membrane protein</topology>
    </subcellularLocation>
</comment>
<evidence type="ECO:0000256" key="5">
    <source>
        <dbReference type="ARBA" id="ARBA00022989"/>
    </source>
</evidence>
<evidence type="ECO:0000313" key="8">
    <source>
        <dbReference type="EMBL" id="KAJ1360764.1"/>
    </source>
</evidence>
<comment type="caution">
    <text evidence="8">The sequence shown here is derived from an EMBL/GenBank/DDBJ whole genome shotgun (WGS) entry which is preliminary data.</text>
</comment>
<evidence type="ECO:0000256" key="3">
    <source>
        <dbReference type="ARBA" id="ARBA00022448"/>
    </source>
</evidence>
<keyword evidence="3 7" id="KW-0813">Transport</keyword>
<dbReference type="InterPro" id="IPR050746">
    <property type="entry name" value="DAACS"/>
</dbReference>
<dbReference type="GO" id="GO:0005886">
    <property type="term" value="C:plasma membrane"/>
    <property type="evidence" value="ECO:0007669"/>
    <property type="project" value="TreeGrafter"/>
</dbReference>
<protein>
    <recommendedName>
        <fullName evidence="7">Amino acid transporter</fullName>
    </recommendedName>
</protein>
<evidence type="ECO:0000256" key="4">
    <source>
        <dbReference type="ARBA" id="ARBA00022692"/>
    </source>
</evidence>
<evidence type="ECO:0000313" key="9">
    <source>
        <dbReference type="Proteomes" id="UP001196413"/>
    </source>
</evidence>
<dbReference type="AlphaFoldDB" id="A0AAD5N957"/>
<dbReference type="GO" id="GO:0015175">
    <property type="term" value="F:neutral L-amino acid transmembrane transporter activity"/>
    <property type="evidence" value="ECO:0007669"/>
    <property type="project" value="TreeGrafter"/>
</dbReference>
<dbReference type="SUPFAM" id="SSF118215">
    <property type="entry name" value="Proton glutamate symport protein"/>
    <property type="match status" value="1"/>
</dbReference>
<proteinExistence type="inferred from homology"/>
<dbReference type="PANTHER" id="PTHR11958">
    <property type="entry name" value="SODIUM/DICARBOXYLATE SYMPORTER-RELATED"/>
    <property type="match status" value="1"/>
</dbReference>
<organism evidence="8 9">
    <name type="scientific">Parelaphostrongylus tenuis</name>
    <name type="common">Meningeal worm</name>
    <dbReference type="NCBI Taxonomy" id="148309"/>
    <lineage>
        <taxon>Eukaryota</taxon>
        <taxon>Metazoa</taxon>
        <taxon>Ecdysozoa</taxon>
        <taxon>Nematoda</taxon>
        <taxon>Chromadorea</taxon>
        <taxon>Rhabditida</taxon>
        <taxon>Rhabditina</taxon>
        <taxon>Rhabditomorpha</taxon>
        <taxon>Strongyloidea</taxon>
        <taxon>Metastrongylidae</taxon>
        <taxon>Parelaphostrongylus</taxon>
    </lineage>
</organism>
<evidence type="ECO:0000256" key="2">
    <source>
        <dbReference type="ARBA" id="ARBA00006148"/>
    </source>
</evidence>
<dbReference type="EMBL" id="JAHQIW010003952">
    <property type="protein sequence ID" value="KAJ1360764.1"/>
    <property type="molecule type" value="Genomic_DNA"/>
</dbReference>
<gene>
    <name evidence="8" type="primary">GLT1_8</name>
    <name evidence="8" type="ORF">KIN20_019819</name>
</gene>
<name>A0AAD5N957_PARTN</name>
<dbReference type="InterPro" id="IPR001991">
    <property type="entry name" value="Na-dicarboxylate_symporter"/>
</dbReference>
<dbReference type="Proteomes" id="UP001196413">
    <property type="component" value="Unassembled WGS sequence"/>
</dbReference>